<sequence length="76" mass="8559">ITETSGTARADVAILMIDTLTGEFKSGLEACRGSQQLDVVQWSETRSMATVQEFLVMDVRPQWTQLEFHLLSWIQG</sequence>
<accession>A0A9P6M8Z9</accession>
<evidence type="ECO:0000313" key="2">
    <source>
        <dbReference type="Proteomes" id="UP000749646"/>
    </source>
</evidence>
<protein>
    <submittedName>
        <fullName evidence="1">Uncharacterized protein</fullName>
    </submittedName>
</protein>
<dbReference type="AlphaFoldDB" id="A0A9P6M8Z9"/>
<feature type="non-terminal residue" evidence="1">
    <location>
        <position position="1"/>
    </location>
</feature>
<comment type="caution">
    <text evidence="1">The sequence shown here is derived from an EMBL/GenBank/DDBJ whole genome shotgun (WGS) entry which is preliminary data.</text>
</comment>
<evidence type="ECO:0000313" key="1">
    <source>
        <dbReference type="EMBL" id="KAF9981172.1"/>
    </source>
</evidence>
<organism evidence="1 2">
    <name type="scientific">Modicella reniformis</name>
    <dbReference type="NCBI Taxonomy" id="1440133"/>
    <lineage>
        <taxon>Eukaryota</taxon>
        <taxon>Fungi</taxon>
        <taxon>Fungi incertae sedis</taxon>
        <taxon>Mucoromycota</taxon>
        <taxon>Mortierellomycotina</taxon>
        <taxon>Mortierellomycetes</taxon>
        <taxon>Mortierellales</taxon>
        <taxon>Mortierellaceae</taxon>
        <taxon>Modicella</taxon>
    </lineage>
</organism>
<dbReference type="EMBL" id="JAAAHW010003735">
    <property type="protein sequence ID" value="KAF9981172.1"/>
    <property type="molecule type" value="Genomic_DNA"/>
</dbReference>
<dbReference type="Proteomes" id="UP000749646">
    <property type="component" value="Unassembled WGS sequence"/>
</dbReference>
<name>A0A9P6M8Z9_9FUNG</name>
<keyword evidence="2" id="KW-1185">Reference proteome</keyword>
<gene>
    <name evidence="1" type="ORF">BGZ65_004244</name>
</gene>
<reference evidence="1" key="1">
    <citation type="journal article" date="2020" name="Fungal Divers.">
        <title>Resolving the Mortierellaceae phylogeny through synthesis of multi-gene phylogenetics and phylogenomics.</title>
        <authorList>
            <person name="Vandepol N."/>
            <person name="Liber J."/>
            <person name="Desiro A."/>
            <person name="Na H."/>
            <person name="Kennedy M."/>
            <person name="Barry K."/>
            <person name="Grigoriev I.V."/>
            <person name="Miller A.N."/>
            <person name="O'Donnell K."/>
            <person name="Stajich J.E."/>
            <person name="Bonito G."/>
        </authorList>
    </citation>
    <scope>NUCLEOTIDE SEQUENCE</scope>
    <source>
        <strain evidence="1">MES-2147</strain>
    </source>
</reference>
<proteinExistence type="predicted"/>